<feature type="transmembrane region" description="Helical" evidence="1">
    <location>
        <begin position="6"/>
        <end position="23"/>
    </location>
</feature>
<evidence type="ECO:0000256" key="1">
    <source>
        <dbReference type="SAM" id="Phobius"/>
    </source>
</evidence>
<comment type="caution">
    <text evidence="3">The sequence shown here is derived from an EMBL/GenBank/DDBJ whole genome shotgun (WGS) entry which is preliminary data.</text>
</comment>
<dbReference type="GO" id="GO:0015628">
    <property type="term" value="P:protein secretion by the type II secretion system"/>
    <property type="evidence" value="ECO:0007669"/>
    <property type="project" value="TreeGrafter"/>
</dbReference>
<dbReference type="InterPro" id="IPR051675">
    <property type="entry name" value="Endo/Exo/Phosphatase_dom_1"/>
</dbReference>
<dbReference type="Proteomes" id="UP000264062">
    <property type="component" value="Unassembled WGS sequence"/>
</dbReference>
<dbReference type="InterPro" id="IPR004509">
    <property type="entry name" value="Competence_ComEA_HhH"/>
</dbReference>
<evidence type="ECO:0000259" key="2">
    <source>
        <dbReference type="SMART" id="SM00278"/>
    </source>
</evidence>
<evidence type="ECO:0000313" key="4">
    <source>
        <dbReference type="Proteomes" id="UP000264062"/>
    </source>
</evidence>
<proteinExistence type="predicted"/>
<dbReference type="SMART" id="SM00278">
    <property type="entry name" value="HhH1"/>
    <property type="match status" value="2"/>
</dbReference>
<keyword evidence="1" id="KW-1133">Transmembrane helix</keyword>
<dbReference type="SUPFAM" id="SSF47781">
    <property type="entry name" value="RuvA domain 2-like"/>
    <property type="match status" value="1"/>
</dbReference>
<organism evidence="3 4">
    <name type="scientific">candidate division WOR-3 bacterium</name>
    <dbReference type="NCBI Taxonomy" id="2052148"/>
    <lineage>
        <taxon>Bacteria</taxon>
        <taxon>Bacteria division WOR-3</taxon>
    </lineage>
</organism>
<dbReference type="Pfam" id="PF12836">
    <property type="entry name" value="HHH_3"/>
    <property type="match status" value="1"/>
</dbReference>
<reference evidence="3 4" key="1">
    <citation type="journal article" date="2018" name="Nat. Biotechnol.">
        <title>A standardized bacterial taxonomy based on genome phylogeny substantially revises the tree of life.</title>
        <authorList>
            <person name="Parks D.H."/>
            <person name="Chuvochina M."/>
            <person name="Waite D.W."/>
            <person name="Rinke C."/>
            <person name="Skarshewski A."/>
            <person name="Chaumeil P.A."/>
            <person name="Hugenholtz P."/>
        </authorList>
    </citation>
    <scope>NUCLEOTIDE SEQUENCE [LARGE SCALE GENOMIC DNA]</scope>
    <source>
        <strain evidence="3">UBA9956</strain>
    </source>
</reference>
<sequence length="107" mass="12340">MKDKVYLLFTVIVTALSLTMYFINAKVENGIKGFETPVKKERVYINLNTATLEELMKIPGIGEKKANDILDFRIKNGSFENPEELMKINGIKENTFNKIKQYIYVSE</sequence>
<dbReference type="PANTHER" id="PTHR21180">
    <property type="entry name" value="ENDONUCLEASE/EXONUCLEASE/PHOSPHATASE FAMILY DOMAIN-CONTAINING PROTEIN 1"/>
    <property type="match status" value="1"/>
</dbReference>
<dbReference type="InterPro" id="IPR003583">
    <property type="entry name" value="Hlx-hairpin-Hlx_DNA-bd_motif"/>
</dbReference>
<name>A0A350HBK3_UNCW3</name>
<evidence type="ECO:0000313" key="3">
    <source>
        <dbReference type="EMBL" id="HAV92919.1"/>
    </source>
</evidence>
<keyword evidence="1" id="KW-0472">Membrane</keyword>
<accession>A0A350HBK3</accession>
<dbReference type="GO" id="GO:0003677">
    <property type="term" value="F:DNA binding"/>
    <property type="evidence" value="ECO:0007669"/>
    <property type="project" value="InterPro"/>
</dbReference>
<dbReference type="PANTHER" id="PTHR21180:SF32">
    <property type="entry name" value="ENDONUCLEASE_EXONUCLEASE_PHOSPHATASE FAMILY DOMAIN-CONTAINING PROTEIN 1"/>
    <property type="match status" value="1"/>
</dbReference>
<feature type="domain" description="Helix-hairpin-helix DNA-binding motif class 1" evidence="2">
    <location>
        <begin position="83"/>
        <end position="102"/>
    </location>
</feature>
<dbReference type="InterPro" id="IPR010994">
    <property type="entry name" value="RuvA_2-like"/>
</dbReference>
<dbReference type="NCBIfam" id="TIGR00426">
    <property type="entry name" value="competence protein ComEA helix-hairpin-helix repeat region"/>
    <property type="match status" value="1"/>
</dbReference>
<dbReference type="GO" id="GO:0006281">
    <property type="term" value="P:DNA repair"/>
    <property type="evidence" value="ECO:0007669"/>
    <property type="project" value="InterPro"/>
</dbReference>
<dbReference type="GO" id="GO:0015627">
    <property type="term" value="C:type II protein secretion system complex"/>
    <property type="evidence" value="ECO:0007669"/>
    <property type="project" value="TreeGrafter"/>
</dbReference>
<protein>
    <recommendedName>
        <fullName evidence="2">Helix-hairpin-helix DNA-binding motif class 1 domain-containing protein</fullName>
    </recommendedName>
</protein>
<gene>
    <name evidence="3" type="ORF">DCW38_07060</name>
</gene>
<dbReference type="EMBL" id="DMZY01000206">
    <property type="protein sequence ID" value="HAV92919.1"/>
    <property type="molecule type" value="Genomic_DNA"/>
</dbReference>
<keyword evidence="1" id="KW-0812">Transmembrane</keyword>
<dbReference type="Gene3D" id="1.10.150.320">
    <property type="entry name" value="Photosystem II 12 kDa extrinsic protein"/>
    <property type="match status" value="1"/>
</dbReference>
<dbReference type="AlphaFoldDB" id="A0A350HBK3"/>
<feature type="domain" description="Helix-hairpin-helix DNA-binding motif class 1" evidence="2">
    <location>
        <begin position="53"/>
        <end position="72"/>
    </location>
</feature>